<evidence type="ECO:0000313" key="2">
    <source>
        <dbReference type="Proteomes" id="UP000077355"/>
    </source>
</evidence>
<protein>
    <submittedName>
        <fullName evidence="1">Uncharacterized protein</fullName>
    </submittedName>
</protein>
<sequence length="147" mass="16177">MSKQIQAYFQTEDQAEGAKTTLLTYKTEHLEVSKLADSINRDSNLIFPLVGINTSGNINTSGAVGIMGAGGVAGINIVPTLNNNIDERDMDVESNVNDEGVLWNTTEVTSDDVENLNYVLVAKVQDEDYEEVVQKLREHQAFVEKVD</sequence>
<gene>
    <name evidence="1" type="ORF">PBAT_22660</name>
</gene>
<dbReference type="Proteomes" id="UP000077355">
    <property type="component" value="Unassembled WGS sequence"/>
</dbReference>
<name>A0A162PZF7_9BACL</name>
<dbReference type="AlphaFoldDB" id="A0A162PZF7"/>
<reference evidence="1 2" key="1">
    <citation type="submission" date="2016-03" db="EMBL/GenBank/DDBJ databases">
        <title>Draft genome sequence of Paenibacillus antarcticus CECT 5836.</title>
        <authorList>
            <person name="Shin S.-K."/>
            <person name="Yi H."/>
        </authorList>
    </citation>
    <scope>NUCLEOTIDE SEQUENCE [LARGE SCALE GENOMIC DNA]</scope>
    <source>
        <strain evidence="1 2">CECT 5836</strain>
    </source>
</reference>
<dbReference type="OrthoDB" id="2607182at2"/>
<accession>A0A162PZF7</accession>
<keyword evidence="2" id="KW-1185">Reference proteome</keyword>
<comment type="caution">
    <text evidence="1">The sequence shown here is derived from an EMBL/GenBank/DDBJ whole genome shotgun (WGS) entry which is preliminary data.</text>
</comment>
<dbReference type="RefSeq" id="WP_068652936.1">
    <property type="nucleotide sequence ID" value="NZ_CP043611.1"/>
</dbReference>
<evidence type="ECO:0000313" key="1">
    <source>
        <dbReference type="EMBL" id="OAB40730.1"/>
    </source>
</evidence>
<proteinExistence type="predicted"/>
<organism evidence="1 2">
    <name type="scientific">Paenibacillus antarcticus</name>
    <dbReference type="NCBI Taxonomy" id="253703"/>
    <lineage>
        <taxon>Bacteria</taxon>
        <taxon>Bacillati</taxon>
        <taxon>Bacillota</taxon>
        <taxon>Bacilli</taxon>
        <taxon>Bacillales</taxon>
        <taxon>Paenibacillaceae</taxon>
        <taxon>Paenibacillus</taxon>
    </lineage>
</organism>
<dbReference type="EMBL" id="LVJI01000053">
    <property type="protein sequence ID" value="OAB40730.1"/>
    <property type="molecule type" value="Genomic_DNA"/>
</dbReference>